<reference evidence="5" key="1">
    <citation type="submission" date="2020-10" db="EMBL/GenBank/DDBJ databases">
        <authorList>
            <person name="Gilroy R."/>
        </authorList>
    </citation>
    <scope>NUCLEOTIDE SEQUENCE</scope>
    <source>
        <strain evidence="5">E3-2379</strain>
    </source>
</reference>
<dbReference type="PANTHER" id="PTHR34983:SF2">
    <property type="entry name" value="ENDO-BETA-1,4-GALACTANASE"/>
    <property type="match status" value="1"/>
</dbReference>
<dbReference type="InterPro" id="IPR011683">
    <property type="entry name" value="Glyco_hydro_53"/>
</dbReference>
<dbReference type="SUPFAM" id="SSF51445">
    <property type="entry name" value="(Trans)glycosidases"/>
    <property type="match status" value="1"/>
</dbReference>
<proteinExistence type="inferred from homology"/>
<sequence>MDFIKGMDISMLPELEELGVHYYNEGKEQELFTILKEKGANMLRFRLWNHPYDEKQESYGGGTNDLEKLISLATRAKEQEIPYILDFHYSDFWTDPKKQIKPKEWKLFGLEELQKAVYEYTLHTLQLLKERGLLPKMVQVGNEITNGFLWPEGQIACYRYCESEQENRDYANLFSLLKEGIRAVRECDETIQIILHLDYGGDNGLYREWFDKAKEARLDYDIIGLSYYPYWHGSLSDLENNLQDISKRYQKDVLIVETAYGFTVEEKENCILIFNNELAQSAGYPPTPKGQGEFLHDLATCIKSIEDNRGIGFVYWEPAWLPIKGSTWGAKEGQIYMSDEAPEGNSWANQALFDYDGNALPAWEIIKDM</sequence>
<evidence type="ECO:0000256" key="3">
    <source>
        <dbReference type="ARBA" id="ARBA00023295"/>
    </source>
</evidence>
<dbReference type="GO" id="GO:0015926">
    <property type="term" value="F:glucosidase activity"/>
    <property type="evidence" value="ECO:0007669"/>
    <property type="project" value="InterPro"/>
</dbReference>
<dbReference type="Pfam" id="PF07745">
    <property type="entry name" value="Glyco_hydro_53"/>
    <property type="match status" value="1"/>
</dbReference>
<dbReference type="Gene3D" id="3.20.20.80">
    <property type="entry name" value="Glycosidases"/>
    <property type="match status" value="1"/>
</dbReference>
<dbReference type="PANTHER" id="PTHR34983">
    <property type="entry name" value="ARABINOGALACTAN ENDO-BETA-1,4-GALACTANASE A"/>
    <property type="match status" value="1"/>
</dbReference>
<protein>
    <recommendedName>
        <fullName evidence="4">Arabinogalactan endo-beta-1,4-galactanase</fullName>
        <ecNumber evidence="4">3.2.1.89</ecNumber>
    </recommendedName>
</protein>
<reference evidence="5" key="2">
    <citation type="journal article" date="2021" name="PeerJ">
        <title>Extensive microbial diversity within the chicken gut microbiome revealed by metagenomics and culture.</title>
        <authorList>
            <person name="Gilroy R."/>
            <person name="Ravi A."/>
            <person name="Getino M."/>
            <person name="Pursley I."/>
            <person name="Horton D.L."/>
            <person name="Alikhan N.F."/>
            <person name="Baker D."/>
            <person name="Gharbi K."/>
            <person name="Hall N."/>
            <person name="Watson M."/>
            <person name="Adriaenssens E.M."/>
            <person name="Foster-Nyarko E."/>
            <person name="Jarju S."/>
            <person name="Secka A."/>
            <person name="Antonio M."/>
            <person name="Oren A."/>
            <person name="Chaudhuri R.R."/>
            <person name="La Ragione R."/>
            <person name="Hildebrand F."/>
            <person name="Pallen M.J."/>
        </authorList>
    </citation>
    <scope>NUCLEOTIDE SEQUENCE</scope>
    <source>
        <strain evidence="5">E3-2379</strain>
    </source>
</reference>
<dbReference type="AlphaFoldDB" id="A0A9D9N880"/>
<evidence type="ECO:0000256" key="1">
    <source>
        <dbReference type="ARBA" id="ARBA00010687"/>
    </source>
</evidence>
<dbReference type="Proteomes" id="UP000823618">
    <property type="component" value="Unassembled WGS sequence"/>
</dbReference>
<dbReference type="InterPro" id="IPR017853">
    <property type="entry name" value="GH"/>
</dbReference>
<evidence type="ECO:0000256" key="4">
    <source>
        <dbReference type="RuleBase" id="RU361192"/>
    </source>
</evidence>
<comment type="catalytic activity">
    <reaction evidence="4">
        <text>The enzyme specifically hydrolyzes (1-&gt;4)-beta-D-galactosidic linkages in type I arabinogalactans.</text>
        <dbReference type="EC" id="3.2.1.89"/>
    </reaction>
</comment>
<dbReference type="GO" id="GO:0045490">
    <property type="term" value="P:pectin catabolic process"/>
    <property type="evidence" value="ECO:0007669"/>
    <property type="project" value="TreeGrafter"/>
</dbReference>
<comment type="similarity">
    <text evidence="1 4">Belongs to the glycosyl hydrolase 53 family.</text>
</comment>
<dbReference type="EMBL" id="JADIML010000218">
    <property type="protein sequence ID" value="MBO8463849.1"/>
    <property type="molecule type" value="Genomic_DNA"/>
</dbReference>
<dbReference type="EC" id="3.2.1.89" evidence="4"/>
<evidence type="ECO:0000313" key="5">
    <source>
        <dbReference type="EMBL" id="MBO8463849.1"/>
    </source>
</evidence>
<name>A0A9D9N880_9FIRM</name>
<evidence type="ECO:0000256" key="2">
    <source>
        <dbReference type="ARBA" id="ARBA00022801"/>
    </source>
</evidence>
<accession>A0A9D9N880</accession>
<organism evidence="5 6">
    <name type="scientific">Candidatus Scybalomonas excrementavium</name>
    <dbReference type="NCBI Taxonomy" id="2840943"/>
    <lineage>
        <taxon>Bacteria</taxon>
        <taxon>Bacillati</taxon>
        <taxon>Bacillota</taxon>
        <taxon>Clostridia</taxon>
        <taxon>Lachnospirales</taxon>
        <taxon>Lachnospiraceae</taxon>
        <taxon>Lachnospiraceae incertae sedis</taxon>
        <taxon>Candidatus Scybalomonas</taxon>
    </lineage>
</organism>
<dbReference type="GO" id="GO:0031218">
    <property type="term" value="F:arabinogalactan endo-1,4-beta-galactosidase activity"/>
    <property type="evidence" value="ECO:0007669"/>
    <property type="project" value="UniProtKB-EC"/>
</dbReference>
<evidence type="ECO:0000313" key="6">
    <source>
        <dbReference type="Proteomes" id="UP000823618"/>
    </source>
</evidence>
<keyword evidence="3 4" id="KW-0326">Glycosidase</keyword>
<gene>
    <name evidence="5" type="ORF">IAC13_07960</name>
</gene>
<keyword evidence="2 4" id="KW-0378">Hydrolase</keyword>
<comment type="caution">
    <text evidence="5">The sequence shown here is derived from an EMBL/GenBank/DDBJ whole genome shotgun (WGS) entry which is preliminary data.</text>
</comment>